<dbReference type="InterPro" id="IPR016181">
    <property type="entry name" value="Acyl_CoA_acyltransferase"/>
</dbReference>
<reference evidence="2 3" key="1">
    <citation type="submission" date="2014-02" db="EMBL/GenBank/DDBJ databases">
        <title>The small core and large imbalanced accessory genome model reveals a collaborative survival strategy of Sorangium cellulosum strains in nature.</title>
        <authorList>
            <person name="Han K."/>
            <person name="Peng R."/>
            <person name="Blom J."/>
            <person name="Li Y.-Z."/>
        </authorList>
    </citation>
    <scope>NUCLEOTIDE SEQUENCE [LARGE SCALE GENOMIC DNA]</scope>
    <source>
        <strain evidence="2 3">So0011-07</strain>
    </source>
</reference>
<evidence type="ECO:0000259" key="1">
    <source>
        <dbReference type="PROSITE" id="PS51186"/>
    </source>
</evidence>
<accession>A0A150SU57</accession>
<organism evidence="2 3">
    <name type="scientific">Sorangium cellulosum</name>
    <name type="common">Polyangium cellulosum</name>
    <dbReference type="NCBI Taxonomy" id="56"/>
    <lineage>
        <taxon>Bacteria</taxon>
        <taxon>Pseudomonadati</taxon>
        <taxon>Myxococcota</taxon>
        <taxon>Polyangia</taxon>
        <taxon>Polyangiales</taxon>
        <taxon>Polyangiaceae</taxon>
        <taxon>Sorangium</taxon>
    </lineage>
</organism>
<comment type="caution">
    <text evidence="2">The sequence shown here is derived from an EMBL/GenBank/DDBJ whole genome shotgun (WGS) entry which is preliminary data.</text>
</comment>
<dbReference type="PROSITE" id="PS51186">
    <property type="entry name" value="GNAT"/>
    <property type="match status" value="1"/>
</dbReference>
<dbReference type="CDD" id="cd04301">
    <property type="entry name" value="NAT_SF"/>
    <property type="match status" value="1"/>
</dbReference>
<name>A0A150SU57_SORCE</name>
<feature type="domain" description="N-acetyltransferase" evidence="1">
    <location>
        <begin position="136"/>
        <end position="276"/>
    </location>
</feature>
<gene>
    <name evidence="2" type="ORF">BE17_31115</name>
</gene>
<dbReference type="Proteomes" id="UP000075635">
    <property type="component" value="Unassembled WGS sequence"/>
</dbReference>
<dbReference type="Gene3D" id="3.40.630.30">
    <property type="match status" value="1"/>
</dbReference>
<dbReference type="InterPro" id="IPR038740">
    <property type="entry name" value="BioF2-like_GNAT_dom"/>
</dbReference>
<dbReference type="SUPFAM" id="SSF55729">
    <property type="entry name" value="Acyl-CoA N-acyltransferases (Nat)"/>
    <property type="match status" value="1"/>
</dbReference>
<evidence type="ECO:0000313" key="3">
    <source>
        <dbReference type="Proteomes" id="UP000075635"/>
    </source>
</evidence>
<dbReference type="InterPro" id="IPR000182">
    <property type="entry name" value="GNAT_dom"/>
</dbReference>
<protein>
    <recommendedName>
        <fullName evidence="1">N-acetyltransferase domain-containing protein</fullName>
    </recommendedName>
</protein>
<evidence type="ECO:0000313" key="2">
    <source>
        <dbReference type="EMBL" id="KYF95961.1"/>
    </source>
</evidence>
<proteinExistence type="predicted"/>
<dbReference type="AlphaFoldDB" id="A0A150SU57"/>
<dbReference type="EMBL" id="JEMB01000586">
    <property type="protein sequence ID" value="KYF95961.1"/>
    <property type="molecule type" value="Genomic_DNA"/>
</dbReference>
<dbReference type="Pfam" id="PF13480">
    <property type="entry name" value="Acetyltransf_6"/>
    <property type="match status" value="1"/>
</dbReference>
<sequence length="276" mass="29197">MSMTSIAGIPAPELAAAADDNMAVHASWAQERLPGARVARDADLVLVDSGLPCDTFNFVLRARLASATAPARVEQAIAWFRRAGHPFSWWVGPADEPGNLGDLLSAAGLAAMESEVSMAADLHALRDDHEAPRGLEIARVRTPAQVRDFARVLAAGWTPPDPLVARFYEMATPALLSDDAPLWLYVGYLAGAPVATSEVTVGGGAAGLYNIMTLEPHRRQGIGRAMTLRPLLDARAAGLRLAILQASADGLRVYSQIGFVATGQITEYKPPGEAAP</sequence>
<dbReference type="GO" id="GO:0016747">
    <property type="term" value="F:acyltransferase activity, transferring groups other than amino-acyl groups"/>
    <property type="evidence" value="ECO:0007669"/>
    <property type="project" value="InterPro"/>
</dbReference>